<organism evidence="2 3">
    <name type="scientific">Micromonospora ureilytica</name>
    <dbReference type="NCBI Taxonomy" id="709868"/>
    <lineage>
        <taxon>Bacteria</taxon>
        <taxon>Bacillati</taxon>
        <taxon>Actinomycetota</taxon>
        <taxon>Actinomycetes</taxon>
        <taxon>Micromonosporales</taxon>
        <taxon>Micromonosporaceae</taxon>
        <taxon>Micromonospora</taxon>
    </lineage>
</organism>
<accession>A0ABS0JJC8</accession>
<name>A0ABS0JJC8_9ACTN</name>
<gene>
    <name evidence="2" type="ORF">IW248_003301</name>
</gene>
<evidence type="ECO:0000313" key="2">
    <source>
        <dbReference type="EMBL" id="MBG6067014.1"/>
    </source>
</evidence>
<evidence type="ECO:0008006" key="4">
    <source>
        <dbReference type="Google" id="ProtNLM"/>
    </source>
</evidence>
<feature type="region of interest" description="Disordered" evidence="1">
    <location>
        <begin position="62"/>
        <end position="93"/>
    </location>
</feature>
<protein>
    <recommendedName>
        <fullName evidence="4">Tetracyclin repressor-like C-terminal domain-containing protein</fullName>
    </recommendedName>
</protein>
<dbReference type="Proteomes" id="UP000614915">
    <property type="component" value="Unassembled WGS sequence"/>
</dbReference>
<sequence length="93" mass="10132">MRELGQPTEPGRIGGCRDGLAQDLAGSIVLGHQPPATDTQHWLDTAVSLLMYRVIYEVSDPVVDLGPPTRRRRRSQSLAPKPHLGPPQDAVLT</sequence>
<keyword evidence="3" id="KW-1185">Reference proteome</keyword>
<evidence type="ECO:0000313" key="3">
    <source>
        <dbReference type="Proteomes" id="UP000614915"/>
    </source>
</evidence>
<proteinExistence type="predicted"/>
<reference evidence="2 3" key="1">
    <citation type="submission" date="2020-11" db="EMBL/GenBank/DDBJ databases">
        <title>Sequencing the genomes of 1000 actinobacteria strains.</title>
        <authorList>
            <person name="Klenk H.-P."/>
        </authorList>
    </citation>
    <scope>NUCLEOTIDE SEQUENCE [LARGE SCALE GENOMIC DNA]</scope>
    <source>
        <strain evidence="2 3">DSM 101692</strain>
    </source>
</reference>
<evidence type="ECO:0000256" key="1">
    <source>
        <dbReference type="SAM" id="MobiDB-lite"/>
    </source>
</evidence>
<dbReference type="RefSeq" id="WP_196927709.1">
    <property type="nucleotide sequence ID" value="NZ_JADOTX010000001.1"/>
</dbReference>
<comment type="caution">
    <text evidence="2">The sequence shown here is derived from an EMBL/GenBank/DDBJ whole genome shotgun (WGS) entry which is preliminary data.</text>
</comment>
<dbReference type="EMBL" id="JADOTX010000001">
    <property type="protein sequence ID" value="MBG6067014.1"/>
    <property type="molecule type" value="Genomic_DNA"/>
</dbReference>